<feature type="coiled-coil region" evidence="1">
    <location>
        <begin position="64"/>
        <end position="157"/>
    </location>
</feature>
<dbReference type="Proteomes" id="UP000789405">
    <property type="component" value="Unassembled WGS sequence"/>
</dbReference>
<proteinExistence type="predicted"/>
<reference evidence="2" key="1">
    <citation type="submission" date="2021-06" db="EMBL/GenBank/DDBJ databases">
        <authorList>
            <person name="Kallberg Y."/>
            <person name="Tangrot J."/>
            <person name="Rosling A."/>
        </authorList>
    </citation>
    <scope>NUCLEOTIDE SEQUENCE</scope>
    <source>
        <strain evidence="2">MA453B</strain>
    </source>
</reference>
<dbReference type="AlphaFoldDB" id="A0A9N9KBI6"/>
<accession>A0A9N9KBI6</accession>
<keyword evidence="3" id="KW-1185">Reference proteome</keyword>
<evidence type="ECO:0000313" key="2">
    <source>
        <dbReference type="EMBL" id="CAG8817027.1"/>
    </source>
</evidence>
<evidence type="ECO:0000256" key="1">
    <source>
        <dbReference type="SAM" id="Coils"/>
    </source>
</evidence>
<protein>
    <submittedName>
        <fullName evidence="2">27980_t:CDS:1</fullName>
    </submittedName>
</protein>
<evidence type="ECO:0000313" key="3">
    <source>
        <dbReference type="Proteomes" id="UP000789405"/>
    </source>
</evidence>
<organism evidence="2 3">
    <name type="scientific">Dentiscutata erythropus</name>
    <dbReference type="NCBI Taxonomy" id="1348616"/>
    <lineage>
        <taxon>Eukaryota</taxon>
        <taxon>Fungi</taxon>
        <taxon>Fungi incertae sedis</taxon>
        <taxon>Mucoromycota</taxon>
        <taxon>Glomeromycotina</taxon>
        <taxon>Glomeromycetes</taxon>
        <taxon>Diversisporales</taxon>
        <taxon>Gigasporaceae</taxon>
        <taxon>Dentiscutata</taxon>
    </lineage>
</organism>
<keyword evidence="1" id="KW-0175">Coiled coil</keyword>
<dbReference type="EMBL" id="CAJVPY010054713">
    <property type="protein sequence ID" value="CAG8817027.1"/>
    <property type="molecule type" value="Genomic_DNA"/>
</dbReference>
<feature type="non-terminal residue" evidence="2">
    <location>
        <position position="213"/>
    </location>
</feature>
<comment type="caution">
    <text evidence="2">The sequence shown here is derived from an EMBL/GenBank/DDBJ whole genome shotgun (WGS) entry which is preliminary data.</text>
</comment>
<gene>
    <name evidence="2" type="ORF">DERYTH_LOCUS26374</name>
</gene>
<name>A0A9N9KBI6_9GLOM</name>
<feature type="non-terminal residue" evidence="2">
    <location>
        <position position="1"/>
    </location>
</feature>
<sequence length="213" mass="26155">YLSYETSGFYPYADSFSLDYDVGYYNVPYYADVYNLQDSNETLEKEDNYERKYSLSKEEVFLKNDDCNSLYEENQEMRKKLEEREREIERYEKMFTDSRKNEVRLDNINKELKKRVKELREENAQMKKNLVYEKRISDNLRNECVRKEELIVRLQQARRSTYHPKDRKQDYDKIVDENKKLKREIFFFKETNMGLIEGNKRRKISYNSDNESE</sequence>